<organism evidence="2 3">
    <name type="scientific">Hermanssonia centrifuga</name>
    <dbReference type="NCBI Taxonomy" id="98765"/>
    <lineage>
        <taxon>Eukaryota</taxon>
        <taxon>Fungi</taxon>
        <taxon>Dikarya</taxon>
        <taxon>Basidiomycota</taxon>
        <taxon>Agaricomycotina</taxon>
        <taxon>Agaricomycetes</taxon>
        <taxon>Polyporales</taxon>
        <taxon>Meruliaceae</taxon>
        <taxon>Hermanssonia</taxon>
    </lineage>
</organism>
<accession>A0A2R6NEN9</accession>
<sequence>MAGASHCDWAAYGTLGLQSNAGNPLGRFPVFERLFLGTGLSVGSSILDDTAIIAMAPRSFWKSSPRTPTERGIIADYKHALAYATKRFPDASIVLYGHSLGGSIAICLGAVLKSADYPNIKGIILENPFASIPGMVKALYPQRWLPYHYLGKFAFDKWDALSALQNAKPSSLLYRLSTKILVIVSKKDEVVPNEMGISLFNAAAERIRDESCTSELDTARGNLPRLVNIRGALHEDAWKETLWRREVELLSMIVMVIKPRGPWWNPQRMVNPVDKGMLFISQTPQLGRSGSPWT</sequence>
<dbReference type="GO" id="GO:0016020">
    <property type="term" value="C:membrane"/>
    <property type="evidence" value="ECO:0007669"/>
    <property type="project" value="TreeGrafter"/>
</dbReference>
<dbReference type="SUPFAM" id="SSF53474">
    <property type="entry name" value="alpha/beta-Hydrolases"/>
    <property type="match status" value="1"/>
</dbReference>
<dbReference type="OrthoDB" id="10249433at2759"/>
<dbReference type="EMBL" id="MLYV02001309">
    <property type="protein sequence ID" value="PSR70834.1"/>
    <property type="molecule type" value="Genomic_DNA"/>
</dbReference>
<dbReference type="Pfam" id="PF12146">
    <property type="entry name" value="Hydrolase_4"/>
    <property type="match status" value="1"/>
</dbReference>
<dbReference type="STRING" id="98765.A0A2R6NEN9"/>
<dbReference type="Proteomes" id="UP000186601">
    <property type="component" value="Unassembled WGS sequence"/>
</dbReference>
<proteinExistence type="predicted"/>
<dbReference type="GO" id="GO:0008474">
    <property type="term" value="F:palmitoyl-(protein) hydrolase activity"/>
    <property type="evidence" value="ECO:0007669"/>
    <property type="project" value="TreeGrafter"/>
</dbReference>
<name>A0A2R6NEN9_9APHY</name>
<comment type="caution">
    <text evidence="2">The sequence shown here is derived from an EMBL/GenBank/DDBJ whole genome shotgun (WGS) entry which is preliminary data.</text>
</comment>
<dbReference type="AlphaFoldDB" id="A0A2R6NEN9"/>
<dbReference type="InterPro" id="IPR022742">
    <property type="entry name" value="Hydrolase_4"/>
</dbReference>
<keyword evidence="3" id="KW-1185">Reference proteome</keyword>
<evidence type="ECO:0000313" key="2">
    <source>
        <dbReference type="EMBL" id="PSR70834.1"/>
    </source>
</evidence>
<dbReference type="InterPro" id="IPR029058">
    <property type="entry name" value="AB_hydrolase_fold"/>
</dbReference>
<reference evidence="2 3" key="1">
    <citation type="submission" date="2018-02" db="EMBL/GenBank/DDBJ databases">
        <title>Genome sequence of the basidiomycete white-rot fungus Phlebia centrifuga.</title>
        <authorList>
            <person name="Granchi Z."/>
            <person name="Peng M."/>
            <person name="de Vries R.P."/>
            <person name="Hilden K."/>
            <person name="Makela M.R."/>
            <person name="Grigoriev I."/>
            <person name="Riley R."/>
        </authorList>
    </citation>
    <scope>NUCLEOTIDE SEQUENCE [LARGE SCALE GENOMIC DNA]</scope>
    <source>
        <strain evidence="2 3">FBCC195</strain>
    </source>
</reference>
<dbReference type="PANTHER" id="PTHR12277:SF64">
    <property type="entry name" value="SUPERFAMILY HYDROLASE, PUTATIVE (AFU_ORTHOLOGUE AFUA_3G01760)-RELATED"/>
    <property type="match status" value="1"/>
</dbReference>
<gene>
    <name evidence="2" type="ORF">PHLCEN_2v13275</name>
</gene>
<dbReference type="PANTHER" id="PTHR12277">
    <property type="entry name" value="ALPHA/BETA HYDROLASE DOMAIN-CONTAINING PROTEIN"/>
    <property type="match status" value="1"/>
</dbReference>
<feature type="domain" description="Serine aminopeptidase S33" evidence="1">
    <location>
        <begin position="73"/>
        <end position="136"/>
    </location>
</feature>
<dbReference type="Gene3D" id="3.40.50.1820">
    <property type="entry name" value="alpha/beta hydrolase"/>
    <property type="match status" value="1"/>
</dbReference>
<evidence type="ECO:0000313" key="3">
    <source>
        <dbReference type="Proteomes" id="UP000186601"/>
    </source>
</evidence>
<evidence type="ECO:0000259" key="1">
    <source>
        <dbReference type="Pfam" id="PF12146"/>
    </source>
</evidence>
<protein>
    <recommendedName>
        <fullName evidence="1">Serine aminopeptidase S33 domain-containing protein</fullName>
    </recommendedName>
</protein>